<proteinExistence type="predicted"/>
<dbReference type="eggNOG" id="COG2606">
    <property type="taxonomic scope" value="Bacteria"/>
</dbReference>
<evidence type="ECO:0000313" key="2">
    <source>
        <dbReference type="EMBL" id="ACB75042.1"/>
    </source>
</evidence>
<sequence>MPARKLKQFLDRYGVTYTSIGHQPAFTAPETAEFVHVDGRDFAKTVIVKMAGEMAMVVLPANRKIALAELRELLERDDLELATEDEFRGRFPDCELGAMPPFGNLYGLPVYLAQSLAEEREIAFNAGTHREVIKMSYADYADLVKPIVLDFVMA</sequence>
<dbReference type="KEGG" id="ote:Oter_1758"/>
<dbReference type="RefSeq" id="WP_012374579.1">
    <property type="nucleotide sequence ID" value="NC_010571.1"/>
</dbReference>
<protein>
    <submittedName>
        <fullName evidence="2">YbaK/prolyl-tRNA synthetase associated region</fullName>
    </submittedName>
</protein>
<dbReference type="SUPFAM" id="SSF55826">
    <property type="entry name" value="YbaK/ProRS associated domain"/>
    <property type="match status" value="1"/>
</dbReference>
<dbReference type="OrthoDB" id="9786549at2"/>
<dbReference type="InterPro" id="IPR007214">
    <property type="entry name" value="YbaK/aa-tRNA-synth-assoc-dom"/>
</dbReference>
<accession>B1ZVV6</accession>
<dbReference type="Pfam" id="PF04073">
    <property type="entry name" value="tRNA_edit"/>
    <property type="match status" value="1"/>
</dbReference>
<dbReference type="InterPro" id="IPR036754">
    <property type="entry name" value="YbaK/aa-tRNA-synt-asso_dom_sf"/>
</dbReference>
<name>B1ZVV6_OPITP</name>
<dbReference type="GO" id="GO:0004812">
    <property type="term" value="F:aminoacyl-tRNA ligase activity"/>
    <property type="evidence" value="ECO:0007669"/>
    <property type="project" value="UniProtKB-KW"/>
</dbReference>
<dbReference type="AlphaFoldDB" id="B1ZVV6"/>
<evidence type="ECO:0000313" key="3">
    <source>
        <dbReference type="Proteomes" id="UP000007013"/>
    </source>
</evidence>
<dbReference type="Gene3D" id="3.90.960.10">
    <property type="entry name" value="YbaK/aminoacyl-tRNA synthetase-associated domain"/>
    <property type="match status" value="1"/>
</dbReference>
<dbReference type="STRING" id="452637.Oter_1758"/>
<keyword evidence="2" id="KW-0436">Ligase</keyword>
<dbReference type="Proteomes" id="UP000007013">
    <property type="component" value="Chromosome"/>
</dbReference>
<dbReference type="HOGENOM" id="CLU_094875_2_1_0"/>
<keyword evidence="2" id="KW-0030">Aminoacyl-tRNA synthetase</keyword>
<organism evidence="2 3">
    <name type="scientific">Opitutus terrae (strain DSM 11246 / JCM 15787 / PB90-1)</name>
    <dbReference type="NCBI Taxonomy" id="452637"/>
    <lineage>
        <taxon>Bacteria</taxon>
        <taxon>Pseudomonadati</taxon>
        <taxon>Verrucomicrobiota</taxon>
        <taxon>Opitutia</taxon>
        <taxon>Opitutales</taxon>
        <taxon>Opitutaceae</taxon>
        <taxon>Opitutus</taxon>
    </lineage>
</organism>
<evidence type="ECO:0000259" key="1">
    <source>
        <dbReference type="Pfam" id="PF04073"/>
    </source>
</evidence>
<gene>
    <name evidence="2" type="ordered locus">Oter_1758</name>
</gene>
<dbReference type="EMBL" id="CP001032">
    <property type="protein sequence ID" value="ACB75042.1"/>
    <property type="molecule type" value="Genomic_DNA"/>
</dbReference>
<dbReference type="CDD" id="cd04332">
    <property type="entry name" value="YbaK_like"/>
    <property type="match status" value="1"/>
</dbReference>
<reference evidence="2 3" key="1">
    <citation type="journal article" date="2011" name="J. Bacteriol.">
        <title>Genome sequence of the verrucomicrobium Opitutus terrae PB90-1, an abundant inhabitant of rice paddy soil ecosystems.</title>
        <authorList>
            <person name="van Passel M.W."/>
            <person name="Kant R."/>
            <person name="Palva A."/>
            <person name="Copeland A."/>
            <person name="Lucas S."/>
            <person name="Lapidus A."/>
            <person name="Glavina del Rio T."/>
            <person name="Pitluck S."/>
            <person name="Goltsman E."/>
            <person name="Clum A."/>
            <person name="Sun H."/>
            <person name="Schmutz J."/>
            <person name="Larimer F.W."/>
            <person name="Land M.L."/>
            <person name="Hauser L."/>
            <person name="Kyrpides N."/>
            <person name="Mikhailova N."/>
            <person name="Richardson P.P."/>
            <person name="Janssen P.H."/>
            <person name="de Vos W.M."/>
            <person name="Smidt H."/>
        </authorList>
    </citation>
    <scope>NUCLEOTIDE SEQUENCE [LARGE SCALE GENOMIC DNA]</scope>
    <source>
        <strain evidence="3">DSM 11246 / JCM 15787 / PB90-1</strain>
    </source>
</reference>
<dbReference type="GO" id="GO:0002161">
    <property type="term" value="F:aminoacyl-tRNA deacylase activity"/>
    <property type="evidence" value="ECO:0007669"/>
    <property type="project" value="InterPro"/>
</dbReference>
<keyword evidence="3" id="KW-1185">Reference proteome</keyword>
<feature type="domain" description="YbaK/aminoacyl-tRNA synthetase-associated" evidence="1">
    <location>
        <begin position="22"/>
        <end position="143"/>
    </location>
</feature>